<dbReference type="RefSeq" id="WP_112433525.1">
    <property type="nucleotide sequence ID" value="NZ_MCIF01000002.1"/>
</dbReference>
<dbReference type="InterPro" id="IPR028082">
    <property type="entry name" value="Peripla_BP_I"/>
</dbReference>
<dbReference type="Pfam" id="PF01094">
    <property type="entry name" value="ANF_receptor"/>
    <property type="match status" value="1"/>
</dbReference>
<evidence type="ECO:0000256" key="6">
    <source>
        <dbReference type="SAM" id="MobiDB-lite"/>
    </source>
</evidence>
<dbReference type="InterPro" id="IPR001828">
    <property type="entry name" value="ANF_lig-bd_rcpt"/>
</dbReference>
<reference evidence="9 10" key="1">
    <citation type="submission" date="2016-08" db="EMBL/GenBank/DDBJ databases">
        <title>Analysis of Carbohydrate Active Enzymes in Thermogemmatispora T81 Reveals Carbohydrate Degradation Ability.</title>
        <authorList>
            <person name="Tomazini A."/>
            <person name="Lal S."/>
            <person name="Stott M."/>
            <person name="Henrissat B."/>
            <person name="Polikarpov I."/>
            <person name="Sparling R."/>
            <person name="Levin D.B."/>
        </authorList>
    </citation>
    <scope>NUCLEOTIDE SEQUENCE [LARGE SCALE GENOMIC DNA]</scope>
    <source>
        <strain evidence="9 10">T81</strain>
    </source>
</reference>
<evidence type="ECO:0000256" key="7">
    <source>
        <dbReference type="SAM" id="Phobius"/>
    </source>
</evidence>
<keyword evidence="10" id="KW-1185">Reference proteome</keyword>
<proteinExistence type="predicted"/>
<dbReference type="Gene3D" id="1.10.510.10">
    <property type="entry name" value="Transferase(Phosphotransferase) domain 1"/>
    <property type="match status" value="1"/>
</dbReference>
<evidence type="ECO:0000256" key="1">
    <source>
        <dbReference type="ARBA" id="ARBA00004370"/>
    </source>
</evidence>
<dbReference type="GO" id="GO:0004672">
    <property type="term" value="F:protein kinase activity"/>
    <property type="evidence" value="ECO:0007669"/>
    <property type="project" value="InterPro"/>
</dbReference>
<dbReference type="EMBL" id="MCIF01000002">
    <property type="protein sequence ID" value="RAQ98329.1"/>
    <property type="molecule type" value="Genomic_DNA"/>
</dbReference>
<evidence type="ECO:0000256" key="3">
    <source>
        <dbReference type="ARBA" id="ARBA00022989"/>
    </source>
</evidence>
<dbReference type="InterPro" id="IPR011009">
    <property type="entry name" value="Kinase-like_dom_sf"/>
</dbReference>
<keyword evidence="5" id="KW-0175">Coiled coil</keyword>
<organism evidence="9 10">
    <name type="scientific">Thermogemmatispora tikiterensis</name>
    <dbReference type="NCBI Taxonomy" id="1825093"/>
    <lineage>
        <taxon>Bacteria</taxon>
        <taxon>Bacillati</taxon>
        <taxon>Chloroflexota</taxon>
        <taxon>Ktedonobacteria</taxon>
        <taxon>Thermogemmatisporales</taxon>
        <taxon>Thermogemmatisporaceae</taxon>
        <taxon>Thermogemmatispora</taxon>
    </lineage>
</organism>
<keyword evidence="2 7" id="KW-0812">Transmembrane</keyword>
<dbReference type="Proteomes" id="UP000248706">
    <property type="component" value="Unassembled WGS sequence"/>
</dbReference>
<dbReference type="PANTHER" id="PTHR30483:SF6">
    <property type="entry name" value="PERIPLASMIC BINDING PROTEIN OF ABC TRANSPORTER FOR NATURAL AMINO ACIDS"/>
    <property type="match status" value="1"/>
</dbReference>
<dbReference type="InterPro" id="IPR051010">
    <property type="entry name" value="BCAA_transport"/>
</dbReference>
<dbReference type="PANTHER" id="PTHR30483">
    <property type="entry name" value="LEUCINE-SPECIFIC-BINDING PROTEIN"/>
    <property type="match status" value="1"/>
</dbReference>
<dbReference type="SUPFAM" id="SSF56112">
    <property type="entry name" value="Protein kinase-like (PK-like)"/>
    <property type="match status" value="1"/>
</dbReference>
<keyword evidence="3 7" id="KW-1133">Transmembrane helix</keyword>
<gene>
    <name evidence="9" type="ORF">A4R35_22505</name>
</gene>
<comment type="subcellular location">
    <subcellularLocation>
        <location evidence="1">Membrane</location>
    </subcellularLocation>
</comment>
<dbReference type="Gene3D" id="3.40.50.2300">
    <property type="match status" value="2"/>
</dbReference>
<keyword evidence="4 7" id="KW-0472">Membrane</keyword>
<evidence type="ECO:0000259" key="8">
    <source>
        <dbReference type="PROSITE" id="PS50011"/>
    </source>
</evidence>
<dbReference type="PROSITE" id="PS50011">
    <property type="entry name" value="PROTEIN_KINASE_DOM"/>
    <property type="match status" value="1"/>
</dbReference>
<dbReference type="SMART" id="SM00220">
    <property type="entry name" value="S_TKc"/>
    <property type="match status" value="1"/>
</dbReference>
<dbReference type="GO" id="GO:0005524">
    <property type="term" value="F:ATP binding"/>
    <property type="evidence" value="ECO:0007669"/>
    <property type="project" value="InterPro"/>
</dbReference>
<dbReference type="GO" id="GO:0016020">
    <property type="term" value="C:membrane"/>
    <property type="evidence" value="ECO:0007669"/>
    <property type="project" value="UniProtKB-SubCell"/>
</dbReference>
<evidence type="ECO:0000313" key="9">
    <source>
        <dbReference type="EMBL" id="RAQ98329.1"/>
    </source>
</evidence>
<name>A0A328VM70_9CHLR</name>
<dbReference type="SUPFAM" id="SSF53822">
    <property type="entry name" value="Periplasmic binding protein-like I"/>
    <property type="match status" value="1"/>
</dbReference>
<dbReference type="AlphaFoldDB" id="A0A328VM70"/>
<evidence type="ECO:0000256" key="5">
    <source>
        <dbReference type="SAM" id="Coils"/>
    </source>
</evidence>
<evidence type="ECO:0000256" key="2">
    <source>
        <dbReference type="ARBA" id="ARBA00022692"/>
    </source>
</evidence>
<dbReference type="InterPro" id="IPR000719">
    <property type="entry name" value="Prot_kinase_dom"/>
</dbReference>
<feature type="transmembrane region" description="Helical" evidence="7">
    <location>
        <begin position="362"/>
        <end position="383"/>
    </location>
</feature>
<feature type="coiled-coil region" evidence="5">
    <location>
        <begin position="402"/>
        <end position="429"/>
    </location>
</feature>
<dbReference type="OrthoDB" id="136386at2"/>
<sequence length="916" mass="99391">MRCPQCHFEGEPLNGGCPRCGYGRLPDRGSRPLSLGQESRELVTTVSRPLSLVATRPVLRGDVLREGRYRIVEELPLPRSQYDQGKAWLARDAQSVSRLVLIREVIPTAEKAARLEQELRMTAQRLAELGQHRGFPHLIDMFSERGCYYIVLQHPDGQSLAQLVEQQEEPLPERLVAEYGRQLCELVQVLASQEPPLVHGAISPETVIISPDGHQVSLILMPLFPPRLPPEMQGKAIAGFFAPEQFHGVTDTRTDLYGVAATLYYALTTYDPRQHMAFFYPPIRRLNPRVSARMEAVLARGLRVAAAQRYLRPAQMLQELAAIAAASPQRGGQEALLSPSTEALPPGRARPRRRSGTRRSTLTFAAVMLLVFALLVGGIIVAAQRAPQSAGVPNPAATATSLAQQTATAQQARQAAAAWQQELNHEQQSWQTRGIAVSDGRFVLDSYAGRKDVEQKQAAARALQTGDLDTAASALSSAIALDPTDAEALIYSQNLLIEQNGQPFVTIVVGLSFNPNDPQSLAATRSMLQGIYVAQYEINEFAWLPHNYQLRILIAGSPPDKASVTEVARDIVNRVTQADNLDHIIGVVGWPSSSQTQAVRDLIASAHLPLVSQLAPDVNLVGNPYFFRISPPYNVQGDALAEFALQQLHANAILVMRSPTDAASTALANAFEARVQVLNGHVIDSARDTFVTQTTPVEGYSTAIADALAHQADVIFLAGTDVDAVRLAHEIGLLSRAQPANTALANLKVLAGPAVATRLLLGEGDSEDALLARSFPEDMQRIYVLAYADPSEWNTVPSLEQPTLFTDWAGIFQNQKESANNAPPPDQNAIMTYDAVRVIARAASYVKDSLTGANVRAMLDALGNGPLPAFDGASGRISFDSLGNPSDKALVMLQVRQDETTGASTFAMIRLFGALH</sequence>
<comment type="caution">
    <text evidence="9">The sequence shown here is derived from an EMBL/GenBank/DDBJ whole genome shotgun (WGS) entry which is preliminary data.</text>
</comment>
<accession>A0A328VM70</accession>
<protein>
    <recommendedName>
        <fullName evidence="8">Protein kinase domain-containing protein</fullName>
    </recommendedName>
</protein>
<feature type="domain" description="Protein kinase" evidence="8">
    <location>
        <begin position="58"/>
        <end position="321"/>
    </location>
</feature>
<evidence type="ECO:0000256" key="4">
    <source>
        <dbReference type="ARBA" id="ARBA00023136"/>
    </source>
</evidence>
<dbReference type="Gene3D" id="3.30.200.20">
    <property type="entry name" value="Phosphorylase Kinase, domain 1"/>
    <property type="match status" value="1"/>
</dbReference>
<feature type="region of interest" description="Disordered" evidence="6">
    <location>
        <begin position="331"/>
        <end position="357"/>
    </location>
</feature>
<evidence type="ECO:0000313" key="10">
    <source>
        <dbReference type="Proteomes" id="UP000248706"/>
    </source>
</evidence>